<protein>
    <submittedName>
        <fullName evidence="1">Uncharacterized protein</fullName>
    </submittedName>
</protein>
<dbReference type="EMBL" id="BMAU01021250">
    <property type="protein sequence ID" value="GFY05371.1"/>
    <property type="molecule type" value="Genomic_DNA"/>
</dbReference>
<keyword evidence="2" id="KW-1185">Reference proteome</keyword>
<gene>
    <name evidence="1" type="primary">NCL1_44964</name>
    <name evidence="1" type="ORF">TNCV_2208161</name>
</gene>
<evidence type="ECO:0000313" key="1">
    <source>
        <dbReference type="EMBL" id="GFY05371.1"/>
    </source>
</evidence>
<accession>A0A8X6S3Z8</accession>
<proteinExistence type="predicted"/>
<dbReference type="Proteomes" id="UP000887159">
    <property type="component" value="Unassembled WGS sequence"/>
</dbReference>
<name>A0A8X6S3Z8_TRICX</name>
<evidence type="ECO:0000313" key="2">
    <source>
        <dbReference type="Proteomes" id="UP000887159"/>
    </source>
</evidence>
<organism evidence="1 2">
    <name type="scientific">Trichonephila clavipes</name>
    <name type="common">Golden silk orbweaver</name>
    <name type="synonym">Nephila clavipes</name>
    <dbReference type="NCBI Taxonomy" id="2585209"/>
    <lineage>
        <taxon>Eukaryota</taxon>
        <taxon>Metazoa</taxon>
        <taxon>Ecdysozoa</taxon>
        <taxon>Arthropoda</taxon>
        <taxon>Chelicerata</taxon>
        <taxon>Arachnida</taxon>
        <taxon>Araneae</taxon>
        <taxon>Araneomorphae</taxon>
        <taxon>Entelegynae</taxon>
        <taxon>Araneoidea</taxon>
        <taxon>Nephilidae</taxon>
        <taxon>Trichonephila</taxon>
    </lineage>
</organism>
<reference evidence="1" key="1">
    <citation type="submission" date="2020-08" db="EMBL/GenBank/DDBJ databases">
        <title>Multicomponent nature underlies the extraordinary mechanical properties of spider dragline silk.</title>
        <authorList>
            <person name="Kono N."/>
            <person name="Nakamura H."/>
            <person name="Mori M."/>
            <person name="Yoshida Y."/>
            <person name="Ohtoshi R."/>
            <person name="Malay A.D."/>
            <person name="Moran D.A.P."/>
            <person name="Tomita M."/>
            <person name="Numata K."/>
            <person name="Arakawa K."/>
        </authorList>
    </citation>
    <scope>NUCLEOTIDE SEQUENCE</scope>
</reference>
<sequence length="91" mass="10227">MRKVRRSSCFVPKTETLLLSEIFYCVAHPVEWSATLTAVPLGLGSNPGEDMDVCECIVPSRHRGTLNSRRAANHLVRLVEGEERWEAPDHP</sequence>
<comment type="caution">
    <text evidence="1">The sequence shown here is derived from an EMBL/GenBank/DDBJ whole genome shotgun (WGS) entry which is preliminary data.</text>
</comment>
<dbReference type="AlphaFoldDB" id="A0A8X6S3Z8"/>